<dbReference type="GO" id="GO:0000307">
    <property type="term" value="C:cyclin-dependent protein kinase holoenzyme complex"/>
    <property type="evidence" value="ECO:0007669"/>
    <property type="project" value="TreeGrafter"/>
</dbReference>
<dbReference type="InterPro" id="IPR006671">
    <property type="entry name" value="Cyclin_N"/>
</dbReference>
<evidence type="ECO:0000313" key="2">
    <source>
        <dbReference type="EMBL" id="ORX49406.1"/>
    </source>
</evidence>
<reference evidence="2 3" key="1">
    <citation type="submission" date="2016-07" db="EMBL/GenBank/DDBJ databases">
        <title>Pervasive Adenine N6-methylation of Active Genes in Fungi.</title>
        <authorList>
            <consortium name="DOE Joint Genome Institute"/>
            <person name="Mondo S.J."/>
            <person name="Dannebaum R.O."/>
            <person name="Kuo R.C."/>
            <person name="Labutti K."/>
            <person name="Haridas S."/>
            <person name="Kuo A."/>
            <person name="Salamov A."/>
            <person name="Ahrendt S.R."/>
            <person name="Lipzen A."/>
            <person name="Sullivan W."/>
            <person name="Andreopoulos W.B."/>
            <person name="Clum A."/>
            <person name="Lindquist E."/>
            <person name="Daum C."/>
            <person name="Ramamoorthy G.K."/>
            <person name="Gryganskyi A."/>
            <person name="Culley D."/>
            <person name="Magnuson J.K."/>
            <person name="James T.Y."/>
            <person name="O'Malley M.A."/>
            <person name="Stajich J.E."/>
            <person name="Spatafora J.W."/>
            <person name="Visel A."/>
            <person name="Grigoriev I.V."/>
        </authorList>
    </citation>
    <scope>NUCLEOTIDE SEQUENCE [LARGE SCALE GENOMIC DNA]</scope>
    <source>
        <strain evidence="2 3">NRRL 3301</strain>
    </source>
</reference>
<feature type="domain" description="Cyclin N-terminal" evidence="1">
    <location>
        <begin position="22"/>
        <end position="102"/>
    </location>
</feature>
<gene>
    <name evidence="2" type="ORF">DM01DRAFT_247123</name>
</gene>
<dbReference type="GO" id="GO:0005634">
    <property type="term" value="C:nucleus"/>
    <property type="evidence" value="ECO:0007669"/>
    <property type="project" value="TreeGrafter"/>
</dbReference>
<evidence type="ECO:0000313" key="3">
    <source>
        <dbReference type="Proteomes" id="UP000242146"/>
    </source>
</evidence>
<dbReference type="PANTHER" id="PTHR15615">
    <property type="match status" value="1"/>
</dbReference>
<dbReference type="SUPFAM" id="SSF47954">
    <property type="entry name" value="Cyclin-like"/>
    <property type="match status" value="1"/>
</dbReference>
<keyword evidence="3" id="KW-1185">Reference proteome</keyword>
<name>A0A1X2GAS7_9FUNG</name>
<dbReference type="Gene3D" id="1.10.472.10">
    <property type="entry name" value="Cyclin-like"/>
    <property type="match status" value="1"/>
</dbReference>
<proteinExistence type="predicted"/>
<organism evidence="2 3">
    <name type="scientific">Hesseltinella vesiculosa</name>
    <dbReference type="NCBI Taxonomy" id="101127"/>
    <lineage>
        <taxon>Eukaryota</taxon>
        <taxon>Fungi</taxon>
        <taxon>Fungi incertae sedis</taxon>
        <taxon>Mucoromycota</taxon>
        <taxon>Mucoromycotina</taxon>
        <taxon>Mucoromycetes</taxon>
        <taxon>Mucorales</taxon>
        <taxon>Cunninghamellaceae</taxon>
        <taxon>Hesseltinella</taxon>
    </lineage>
</organism>
<dbReference type="InterPro" id="IPR013922">
    <property type="entry name" value="Cyclin_PHO80-like"/>
</dbReference>
<feature type="non-terminal residue" evidence="2">
    <location>
        <position position="124"/>
    </location>
</feature>
<dbReference type="STRING" id="101127.A0A1X2GAS7"/>
<dbReference type="Proteomes" id="UP000242146">
    <property type="component" value="Unassembled WGS sequence"/>
</dbReference>
<comment type="caution">
    <text evidence="2">The sequence shown here is derived from an EMBL/GenBank/DDBJ whole genome shotgun (WGS) entry which is preliminary data.</text>
</comment>
<sequence length="124" mass="14002">LPPIMDFVGRVFEGCPMPAAVPVFALLYLLRLKQRLPPNAQGAVDTPHRLLLASLLISSKYLCEVGTHLTSAMIARNVAPWYDAQDINRMERSLLQMLGFDLWVSPLELNQFIARYGHSLQLRL</sequence>
<evidence type="ECO:0000259" key="1">
    <source>
        <dbReference type="Pfam" id="PF00134"/>
    </source>
</evidence>
<dbReference type="OrthoDB" id="10250320at2759"/>
<dbReference type="GO" id="GO:0019901">
    <property type="term" value="F:protein kinase binding"/>
    <property type="evidence" value="ECO:0007669"/>
    <property type="project" value="InterPro"/>
</dbReference>
<dbReference type="PANTHER" id="PTHR15615:SF108">
    <property type="entry name" value="PROTEIN CNPPD1"/>
    <property type="match status" value="1"/>
</dbReference>
<feature type="non-terminal residue" evidence="2">
    <location>
        <position position="1"/>
    </location>
</feature>
<protein>
    <recommendedName>
        <fullName evidence="1">Cyclin N-terminal domain-containing protein</fullName>
    </recommendedName>
</protein>
<dbReference type="EMBL" id="MCGT01000026">
    <property type="protein sequence ID" value="ORX49406.1"/>
    <property type="molecule type" value="Genomic_DNA"/>
</dbReference>
<dbReference type="AlphaFoldDB" id="A0A1X2GAS7"/>
<dbReference type="GO" id="GO:0016538">
    <property type="term" value="F:cyclin-dependent protein serine/threonine kinase regulator activity"/>
    <property type="evidence" value="ECO:0007669"/>
    <property type="project" value="TreeGrafter"/>
</dbReference>
<accession>A0A1X2GAS7</accession>
<dbReference type="InterPro" id="IPR036915">
    <property type="entry name" value="Cyclin-like_sf"/>
</dbReference>
<dbReference type="Pfam" id="PF00134">
    <property type="entry name" value="Cyclin_N"/>
    <property type="match status" value="1"/>
</dbReference>